<evidence type="ECO:0000256" key="2">
    <source>
        <dbReference type="ARBA" id="ARBA00023163"/>
    </source>
</evidence>
<dbReference type="InterPro" id="IPR057727">
    <property type="entry name" value="WCX_dom"/>
</dbReference>
<organism evidence="4">
    <name type="scientific">Candidatus Nitrotoga fabula</name>
    <dbReference type="NCBI Taxonomy" id="2182327"/>
    <lineage>
        <taxon>Bacteria</taxon>
        <taxon>Pseudomonadati</taxon>
        <taxon>Pseudomonadota</taxon>
        <taxon>Betaproteobacteria</taxon>
        <taxon>Nitrosomonadales</taxon>
        <taxon>Gallionellaceae</taxon>
        <taxon>Candidatus Nitrotoga</taxon>
    </lineage>
</organism>
<accession>A0A2X0SH61</accession>
<keyword evidence="1" id="KW-0805">Transcription regulation</keyword>
<reference evidence="4" key="1">
    <citation type="submission" date="2018-05" db="EMBL/GenBank/DDBJ databases">
        <authorList>
            <person name="Lanie J.A."/>
            <person name="Ng W.-L."/>
            <person name="Kazmierczak K.M."/>
            <person name="Andrzejewski T.M."/>
            <person name="Davidsen T.M."/>
            <person name="Wayne K.J."/>
            <person name="Tettelin H."/>
            <person name="Glass J.I."/>
            <person name="Rusch D."/>
            <person name="Podicherti R."/>
            <person name="Tsui H.-C.T."/>
            <person name="Winkler M.E."/>
        </authorList>
    </citation>
    <scope>NUCLEOTIDE SEQUENCE</scope>
    <source>
        <strain evidence="4">KNB</strain>
    </source>
</reference>
<dbReference type="AlphaFoldDB" id="A0A2X0SH61"/>
<sequence length="326" mass="37792">MHMDRTERFYKIEQMLHSRRVVPVSSFLNELEISLATFKRDLEYLRDRMNMPIEWDRNAGGYRYAIGHSGARSSALPGLWFNSSEIHALLTMQHLLASLGNGLLGNHIAPLQTRLKALLGSAEHCAEEIETRIKLVPASRRILPLHSFETVATATLQRKQLQITHLNRQNGQEYTRTISPQQLLYYRDNWYVDAWCHLRENVRSFSIDAIRCARMMEVSAIELSQQDLKEHLEKGYGIFSGSGINWARLRFTPERARWVSTEQWHPEQRSGFEKDGNYFLEIPYSDPRELLMDILRHGPEVKVIAPATLREAVQEMLESALAQYKT</sequence>
<protein>
    <recommendedName>
        <fullName evidence="3">HTH deoR-type domain-containing protein</fullName>
    </recommendedName>
</protein>
<dbReference type="PANTHER" id="PTHR34580">
    <property type="match status" value="1"/>
</dbReference>
<dbReference type="Gene3D" id="1.10.10.10">
    <property type="entry name" value="Winged helix-like DNA-binding domain superfamily/Winged helix DNA-binding domain"/>
    <property type="match status" value="1"/>
</dbReference>
<dbReference type="PANTHER" id="PTHR34580:SF3">
    <property type="entry name" value="PROTEIN PAFB"/>
    <property type="match status" value="1"/>
</dbReference>
<evidence type="ECO:0000256" key="1">
    <source>
        <dbReference type="ARBA" id="ARBA00023015"/>
    </source>
</evidence>
<keyword evidence="2" id="KW-0804">Transcription</keyword>
<dbReference type="PROSITE" id="PS51000">
    <property type="entry name" value="HTH_DEOR_2"/>
    <property type="match status" value="1"/>
</dbReference>
<dbReference type="InterPro" id="IPR026881">
    <property type="entry name" value="WYL_dom"/>
</dbReference>
<name>A0A2X0SH61_9PROT</name>
<dbReference type="GO" id="GO:0003700">
    <property type="term" value="F:DNA-binding transcription factor activity"/>
    <property type="evidence" value="ECO:0007669"/>
    <property type="project" value="InterPro"/>
</dbReference>
<dbReference type="InterPro" id="IPR051534">
    <property type="entry name" value="CBASS_pafABC_assoc_protein"/>
</dbReference>
<dbReference type="EMBL" id="LS423452">
    <property type="protein sequence ID" value="SPS05146.1"/>
    <property type="molecule type" value="Genomic_DNA"/>
</dbReference>
<proteinExistence type="predicted"/>
<feature type="domain" description="HTH deoR-type" evidence="3">
    <location>
        <begin position="5"/>
        <end position="64"/>
    </location>
</feature>
<dbReference type="InterPro" id="IPR001034">
    <property type="entry name" value="DeoR_HTH"/>
</dbReference>
<evidence type="ECO:0000313" key="4">
    <source>
        <dbReference type="EMBL" id="SPS05146.1"/>
    </source>
</evidence>
<gene>
    <name evidence="4" type="ORF">NITFAB_0735</name>
</gene>
<evidence type="ECO:0000259" key="3">
    <source>
        <dbReference type="PROSITE" id="PS51000"/>
    </source>
</evidence>
<dbReference type="PROSITE" id="PS52050">
    <property type="entry name" value="WYL"/>
    <property type="match status" value="1"/>
</dbReference>
<dbReference type="Pfam" id="PF25583">
    <property type="entry name" value="WCX"/>
    <property type="match status" value="1"/>
</dbReference>
<dbReference type="Pfam" id="PF13280">
    <property type="entry name" value="WYL"/>
    <property type="match status" value="1"/>
</dbReference>
<dbReference type="InterPro" id="IPR036388">
    <property type="entry name" value="WH-like_DNA-bd_sf"/>
</dbReference>